<evidence type="ECO:0000313" key="3">
    <source>
        <dbReference type="Proteomes" id="UP001055286"/>
    </source>
</evidence>
<proteinExistence type="predicted"/>
<evidence type="ECO:0000313" key="2">
    <source>
        <dbReference type="EMBL" id="GJD65816.1"/>
    </source>
</evidence>
<accession>A0AA37M8E1</accession>
<comment type="caution">
    <text evidence="2">The sequence shown here is derived from an EMBL/GenBank/DDBJ whole genome shotgun (WGS) entry which is preliminary data.</text>
</comment>
<reference evidence="2" key="2">
    <citation type="submission" date="2021-08" db="EMBL/GenBank/DDBJ databases">
        <authorList>
            <person name="Tani A."/>
            <person name="Ola A."/>
            <person name="Ogura Y."/>
            <person name="Katsura K."/>
            <person name="Hayashi T."/>
        </authorList>
    </citation>
    <scope>NUCLEOTIDE SEQUENCE</scope>
    <source>
        <strain evidence="2">JCM 32048</strain>
    </source>
</reference>
<name>A0AA37M8E1_9HYPH</name>
<sequence length="336" mass="35443">MEEADVALVRGPAAAEASILPQVVTNNVARAADGDDPSRISAGSAEQDRTEAGGPRHGGSEDDLEGSGEAHTDDPDGAEAGPTPGDLRDALVEQDAGLCQTATLALWISRGATDVTIVQDATVDQDGSVGLSTDGEAFPGSADLAVDGDLDFSIRQDARVDVDVTGWDGRVVTRITLDQDLALDQDFAMTVFVDGDSAYDVRVDQGLLVDQDISLSIALTEENGTLYVDMAVVERAWIDQDTSVLVNDDGDGRSEAAIVQDVEVAQDVIVSLDVEDSLDDLYDVSLGLFVRQAVDVHQDAEIWHAAGEDGIQIEVRADQLAELSQEIAVHLDFALG</sequence>
<protein>
    <submittedName>
        <fullName evidence="2">Uncharacterized protein</fullName>
    </submittedName>
</protein>
<gene>
    <name evidence="2" type="ORF">MPEAHAMD_6012</name>
</gene>
<feature type="region of interest" description="Disordered" evidence="1">
    <location>
        <begin position="29"/>
        <end position="88"/>
    </location>
</feature>
<dbReference type="AlphaFoldDB" id="A0AA37M8E1"/>
<organism evidence="2 3">
    <name type="scientific">Methylobacterium frigidaeris</name>
    <dbReference type="NCBI Taxonomy" id="2038277"/>
    <lineage>
        <taxon>Bacteria</taxon>
        <taxon>Pseudomonadati</taxon>
        <taxon>Pseudomonadota</taxon>
        <taxon>Alphaproteobacteria</taxon>
        <taxon>Hyphomicrobiales</taxon>
        <taxon>Methylobacteriaceae</taxon>
        <taxon>Methylobacterium</taxon>
    </lineage>
</organism>
<dbReference type="Proteomes" id="UP001055286">
    <property type="component" value="Unassembled WGS sequence"/>
</dbReference>
<keyword evidence="3" id="KW-1185">Reference proteome</keyword>
<reference evidence="2" key="1">
    <citation type="journal article" date="2016" name="Front. Microbiol.">
        <title>Genome Sequence of the Piezophilic, Mesophilic Sulfate-Reducing Bacterium Desulfovibrio indicus J2T.</title>
        <authorList>
            <person name="Cao J."/>
            <person name="Maignien L."/>
            <person name="Shao Z."/>
            <person name="Alain K."/>
            <person name="Jebbar M."/>
        </authorList>
    </citation>
    <scope>NUCLEOTIDE SEQUENCE</scope>
    <source>
        <strain evidence="2">JCM 32048</strain>
    </source>
</reference>
<dbReference type="EMBL" id="BPQJ01000048">
    <property type="protein sequence ID" value="GJD65816.1"/>
    <property type="molecule type" value="Genomic_DNA"/>
</dbReference>
<evidence type="ECO:0000256" key="1">
    <source>
        <dbReference type="SAM" id="MobiDB-lite"/>
    </source>
</evidence>